<dbReference type="EMBL" id="FXUB01000002">
    <property type="protein sequence ID" value="SMP11832.1"/>
    <property type="molecule type" value="Genomic_DNA"/>
</dbReference>
<proteinExistence type="predicted"/>
<protein>
    <submittedName>
        <fullName evidence="2">Nicotinamide mononucleotide transporter</fullName>
    </submittedName>
</protein>
<reference evidence="2 3" key="1">
    <citation type="submission" date="2017-05" db="EMBL/GenBank/DDBJ databases">
        <authorList>
            <person name="Varghese N."/>
            <person name="Submissions S."/>
        </authorList>
    </citation>
    <scope>NUCLEOTIDE SEQUENCE [LARGE SCALE GENOMIC DNA]</scope>
    <source>
        <strain evidence="2 3">DSM 15522</strain>
    </source>
</reference>
<feature type="transmembrane region" description="Helical" evidence="1">
    <location>
        <begin position="12"/>
        <end position="42"/>
    </location>
</feature>
<evidence type="ECO:0000313" key="2">
    <source>
        <dbReference type="EMBL" id="SMP11832.1"/>
    </source>
</evidence>
<organism evidence="2 3">
    <name type="scientific">Desulfurobacterium pacificum</name>
    <dbReference type="NCBI Taxonomy" id="240166"/>
    <lineage>
        <taxon>Bacteria</taxon>
        <taxon>Pseudomonadati</taxon>
        <taxon>Aquificota</taxon>
        <taxon>Aquificia</taxon>
        <taxon>Desulfurobacteriales</taxon>
        <taxon>Desulfurobacteriaceae</taxon>
        <taxon>Desulfurobacterium</taxon>
    </lineage>
</organism>
<evidence type="ECO:0000256" key="1">
    <source>
        <dbReference type="SAM" id="Phobius"/>
    </source>
</evidence>
<keyword evidence="1" id="KW-0812">Transmembrane</keyword>
<dbReference type="Proteomes" id="UP001157911">
    <property type="component" value="Unassembled WGS sequence"/>
</dbReference>
<gene>
    <name evidence="2" type="ORF">SAMN06265339_0989</name>
</gene>
<keyword evidence="1" id="KW-1133">Transmembrane helix</keyword>
<sequence length="82" mass="8843">MKRTKLQKALEIAASITGVVALFITAIGYPQIGFVVALFASAMYAIYGYTTKQYGIMVSSLIYGAVEIVGIIRWVFMGANNG</sequence>
<evidence type="ECO:0000313" key="3">
    <source>
        <dbReference type="Proteomes" id="UP001157911"/>
    </source>
</evidence>
<dbReference type="RefSeq" id="WP_283400469.1">
    <property type="nucleotide sequence ID" value="NZ_FXUB01000002.1"/>
</dbReference>
<accession>A0ABY1NN49</accession>
<keyword evidence="1" id="KW-0472">Membrane</keyword>
<comment type="caution">
    <text evidence="2">The sequence shown here is derived from an EMBL/GenBank/DDBJ whole genome shotgun (WGS) entry which is preliminary data.</text>
</comment>
<keyword evidence="3" id="KW-1185">Reference proteome</keyword>
<feature type="transmembrane region" description="Helical" evidence="1">
    <location>
        <begin position="54"/>
        <end position="76"/>
    </location>
</feature>
<name>A0ABY1NN49_9BACT</name>